<dbReference type="Proteomes" id="UP000016924">
    <property type="component" value="Unassembled WGS sequence"/>
</dbReference>
<dbReference type="eggNOG" id="ENOG502S8ZR">
    <property type="taxonomic scope" value="Eukaryota"/>
</dbReference>
<gene>
    <name evidence="2" type="ORF">W97_01767</name>
</gene>
<evidence type="ECO:0000313" key="3">
    <source>
        <dbReference type="Proteomes" id="UP000016924"/>
    </source>
</evidence>
<dbReference type="GeneID" id="19899078"/>
<keyword evidence="3" id="KW-1185">Reference proteome</keyword>
<proteinExistence type="predicted"/>
<feature type="region of interest" description="Disordered" evidence="1">
    <location>
        <begin position="51"/>
        <end position="72"/>
    </location>
</feature>
<dbReference type="RefSeq" id="XP_007777860.1">
    <property type="nucleotide sequence ID" value="XM_007779670.1"/>
</dbReference>
<protein>
    <submittedName>
        <fullName evidence="2">Uncharacterized protein</fullName>
    </submittedName>
</protein>
<accession>R7YKY6</accession>
<reference evidence="3" key="1">
    <citation type="submission" date="2012-06" db="EMBL/GenBank/DDBJ databases">
        <title>The genome sequence of Coniosporium apollinis CBS 100218.</title>
        <authorList>
            <consortium name="The Broad Institute Genome Sequencing Platform"/>
            <person name="Cuomo C."/>
            <person name="Gorbushina A."/>
            <person name="Noack S."/>
            <person name="Walker B."/>
            <person name="Young S.K."/>
            <person name="Zeng Q."/>
            <person name="Gargeya S."/>
            <person name="Fitzgerald M."/>
            <person name="Haas B."/>
            <person name="Abouelleil A."/>
            <person name="Alvarado L."/>
            <person name="Arachchi H.M."/>
            <person name="Berlin A.M."/>
            <person name="Chapman S.B."/>
            <person name="Goldberg J."/>
            <person name="Griggs A."/>
            <person name="Gujja S."/>
            <person name="Hansen M."/>
            <person name="Howarth C."/>
            <person name="Imamovic A."/>
            <person name="Larimer J."/>
            <person name="McCowan C."/>
            <person name="Montmayeur A."/>
            <person name="Murphy C."/>
            <person name="Neiman D."/>
            <person name="Pearson M."/>
            <person name="Priest M."/>
            <person name="Roberts A."/>
            <person name="Saif S."/>
            <person name="Shea T."/>
            <person name="Sisk P."/>
            <person name="Sykes S."/>
            <person name="Wortman J."/>
            <person name="Nusbaum C."/>
            <person name="Birren B."/>
        </authorList>
    </citation>
    <scope>NUCLEOTIDE SEQUENCE [LARGE SCALE GENOMIC DNA]</scope>
    <source>
        <strain evidence="3">CBS 100218</strain>
    </source>
</reference>
<evidence type="ECO:0000313" key="2">
    <source>
        <dbReference type="EMBL" id="EON62543.1"/>
    </source>
</evidence>
<dbReference type="OMA" id="MEEMAMN"/>
<dbReference type="STRING" id="1168221.R7YKY6"/>
<dbReference type="OrthoDB" id="273230at2759"/>
<organism evidence="2 3">
    <name type="scientific">Coniosporium apollinis (strain CBS 100218)</name>
    <name type="common">Rock-inhabiting black yeast</name>
    <dbReference type="NCBI Taxonomy" id="1168221"/>
    <lineage>
        <taxon>Eukaryota</taxon>
        <taxon>Fungi</taxon>
        <taxon>Dikarya</taxon>
        <taxon>Ascomycota</taxon>
        <taxon>Pezizomycotina</taxon>
        <taxon>Dothideomycetes</taxon>
        <taxon>Dothideomycetes incertae sedis</taxon>
        <taxon>Coniosporium</taxon>
    </lineage>
</organism>
<dbReference type="EMBL" id="JH767559">
    <property type="protein sequence ID" value="EON62543.1"/>
    <property type="molecule type" value="Genomic_DNA"/>
</dbReference>
<sequence>MFMRSATRTCARQSCASRIKPTASRNFRIQAGARAGAGRLEVFTPASHGSISRRSASTISPSHSRLYSSNTSPADAKIEEITELYATARDEFEIAAEETEKQTVYAEDDRAAAREELEKLKAVYQEAVTGSDKLLAEEVERRAGGRIRELENAVKAMEEMAMNQD</sequence>
<evidence type="ECO:0000256" key="1">
    <source>
        <dbReference type="SAM" id="MobiDB-lite"/>
    </source>
</evidence>
<dbReference type="HOGENOM" id="CLU_126158_0_1_1"/>
<dbReference type="AlphaFoldDB" id="R7YKY6"/>
<name>R7YKY6_CONA1</name>